<dbReference type="InterPro" id="IPR009057">
    <property type="entry name" value="Homeodomain-like_sf"/>
</dbReference>
<sequence length="204" mass="22526">MGTVERRERQKAEVRTTILRVARELVVREGFEGLTMRKLAEAIEYSPAAIYLHFKNRDDIARALCLQGFEELLARLEPAAREPVAVRRLRALAEAYVGFGLEHPETYRLLFMTDPEYTTDIFRSPGDSGGRAFQVLTGLVDALKHQGEVADTVGTVPLAEVLWGALHGLVSLKLTCPIFPTSSVDQLLETLTGLCTLGSAKRAS</sequence>
<evidence type="ECO:0000256" key="2">
    <source>
        <dbReference type="ARBA" id="ARBA00023125"/>
    </source>
</evidence>
<dbReference type="AlphaFoldDB" id="A0A1H7QCP8"/>
<name>A0A1H7QCP8_STIAU</name>
<evidence type="ECO:0000256" key="4">
    <source>
        <dbReference type="PROSITE-ProRule" id="PRU00335"/>
    </source>
</evidence>
<dbReference type="PANTHER" id="PTHR30055">
    <property type="entry name" value="HTH-TYPE TRANSCRIPTIONAL REGULATOR RUTR"/>
    <property type="match status" value="1"/>
</dbReference>
<dbReference type="EMBL" id="FOAP01000006">
    <property type="protein sequence ID" value="SEL45599.1"/>
    <property type="molecule type" value="Genomic_DNA"/>
</dbReference>
<evidence type="ECO:0000256" key="3">
    <source>
        <dbReference type="ARBA" id="ARBA00023163"/>
    </source>
</evidence>
<feature type="domain" description="HTH tetR-type" evidence="5">
    <location>
        <begin position="12"/>
        <end position="72"/>
    </location>
</feature>
<dbReference type="InterPro" id="IPR050109">
    <property type="entry name" value="HTH-type_TetR-like_transc_reg"/>
</dbReference>
<protein>
    <submittedName>
        <fullName evidence="6">Transcriptional regulator, TetR family</fullName>
    </submittedName>
</protein>
<dbReference type="RefSeq" id="WP_075006800.1">
    <property type="nucleotide sequence ID" value="NZ_FOAP01000006.1"/>
</dbReference>
<dbReference type="InterPro" id="IPR036271">
    <property type="entry name" value="Tet_transcr_reg_TetR-rel_C_sf"/>
</dbReference>
<reference evidence="7" key="1">
    <citation type="submission" date="2016-10" db="EMBL/GenBank/DDBJ databases">
        <authorList>
            <person name="Varghese N."/>
            <person name="Submissions S."/>
        </authorList>
    </citation>
    <scope>NUCLEOTIDE SEQUENCE [LARGE SCALE GENOMIC DNA]</scope>
    <source>
        <strain evidence="7">DSM 17044</strain>
    </source>
</reference>
<evidence type="ECO:0000256" key="1">
    <source>
        <dbReference type="ARBA" id="ARBA00023015"/>
    </source>
</evidence>
<evidence type="ECO:0000313" key="7">
    <source>
        <dbReference type="Proteomes" id="UP000182719"/>
    </source>
</evidence>
<dbReference type="Pfam" id="PF13305">
    <property type="entry name" value="TetR_C_33"/>
    <property type="match status" value="1"/>
</dbReference>
<dbReference type="PROSITE" id="PS50977">
    <property type="entry name" value="HTH_TETR_2"/>
    <property type="match status" value="1"/>
</dbReference>
<dbReference type="GO" id="GO:0003700">
    <property type="term" value="F:DNA-binding transcription factor activity"/>
    <property type="evidence" value="ECO:0007669"/>
    <property type="project" value="TreeGrafter"/>
</dbReference>
<keyword evidence="7" id="KW-1185">Reference proteome</keyword>
<evidence type="ECO:0000259" key="5">
    <source>
        <dbReference type="PROSITE" id="PS50977"/>
    </source>
</evidence>
<feature type="DNA-binding region" description="H-T-H motif" evidence="4">
    <location>
        <begin position="35"/>
        <end position="54"/>
    </location>
</feature>
<keyword evidence="2 4" id="KW-0238">DNA-binding</keyword>
<dbReference type="PRINTS" id="PR00455">
    <property type="entry name" value="HTHTETR"/>
</dbReference>
<dbReference type="GO" id="GO:0000976">
    <property type="term" value="F:transcription cis-regulatory region binding"/>
    <property type="evidence" value="ECO:0007669"/>
    <property type="project" value="TreeGrafter"/>
</dbReference>
<dbReference type="Proteomes" id="UP000182719">
    <property type="component" value="Unassembled WGS sequence"/>
</dbReference>
<dbReference type="Pfam" id="PF00440">
    <property type="entry name" value="TetR_N"/>
    <property type="match status" value="1"/>
</dbReference>
<dbReference type="Gene3D" id="1.10.357.10">
    <property type="entry name" value="Tetracycline Repressor, domain 2"/>
    <property type="match status" value="1"/>
</dbReference>
<dbReference type="SUPFAM" id="SSF46689">
    <property type="entry name" value="Homeodomain-like"/>
    <property type="match status" value="1"/>
</dbReference>
<gene>
    <name evidence="6" type="ORF">SAMN05444354_10689</name>
</gene>
<dbReference type="SUPFAM" id="SSF48498">
    <property type="entry name" value="Tetracyclin repressor-like, C-terminal domain"/>
    <property type="match status" value="1"/>
</dbReference>
<proteinExistence type="predicted"/>
<keyword evidence="3" id="KW-0804">Transcription</keyword>
<dbReference type="PANTHER" id="PTHR30055:SF234">
    <property type="entry name" value="HTH-TYPE TRANSCRIPTIONAL REGULATOR BETI"/>
    <property type="match status" value="1"/>
</dbReference>
<dbReference type="InterPro" id="IPR025996">
    <property type="entry name" value="MT1864/Rv1816-like_C"/>
</dbReference>
<organism evidence="6 7">
    <name type="scientific">Stigmatella aurantiaca</name>
    <dbReference type="NCBI Taxonomy" id="41"/>
    <lineage>
        <taxon>Bacteria</taxon>
        <taxon>Pseudomonadati</taxon>
        <taxon>Myxococcota</taxon>
        <taxon>Myxococcia</taxon>
        <taxon>Myxococcales</taxon>
        <taxon>Cystobacterineae</taxon>
        <taxon>Archangiaceae</taxon>
        <taxon>Stigmatella</taxon>
    </lineage>
</organism>
<keyword evidence="1" id="KW-0805">Transcription regulation</keyword>
<dbReference type="OrthoDB" id="63332at2"/>
<evidence type="ECO:0000313" key="6">
    <source>
        <dbReference type="EMBL" id="SEL45599.1"/>
    </source>
</evidence>
<accession>A0A1H7QCP8</accession>
<dbReference type="InterPro" id="IPR001647">
    <property type="entry name" value="HTH_TetR"/>
</dbReference>